<dbReference type="Pfam" id="PF00535">
    <property type="entry name" value="Glycos_transf_2"/>
    <property type="match status" value="1"/>
</dbReference>
<evidence type="ECO:0000259" key="1">
    <source>
        <dbReference type="Pfam" id="PF00535"/>
    </source>
</evidence>
<name>A0A917L102_9PROT</name>
<dbReference type="PANTHER" id="PTHR43685">
    <property type="entry name" value="GLYCOSYLTRANSFERASE"/>
    <property type="match status" value="1"/>
</dbReference>
<dbReference type="EMBL" id="BMKW01000018">
    <property type="protein sequence ID" value="GGJ39540.1"/>
    <property type="molecule type" value="Genomic_DNA"/>
</dbReference>
<accession>A0A917L102</accession>
<proteinExistence type="predicted"/>
<dbReference type="RefSeq" id="WP_188972738.1">
    <property type="nucleotide sequence ID" value="NZ_BMKW01000018.1"/>
</dbReference>
<dbReference type="Proteomes" id="UP000661507">
    <property type="component" value="Unassembled WGS sequence"/>
</dbReference>
<dbReference type="InterPro" id="IPR050834">
    <property type="entry name" value="Glycosyltransf_2"/>
</dbReference>
<reference evidence="2" key="1">
    <citation type="journal article" date="2014" name="Int. J. Syst. Evol. Microbiol.">
        <title>Complete genome sequence of Corynebacterium casei LMG S-19264T (=DSM 44701T), isolated from a smear-ripened cheese.</title>
        <authorList>
            <consortium name="US DOE Joint Genome Institute (JGI-PGF)"/>
            <person name="Walter F."/>
            <person name="Albersmeier A."/>
            <person name="Kalinowski J."/>
            <person name="Ruckert C."/>
        </authorList>
    </citation>
    <scope>NUCLEOTIDE SEQUENCE</scope>
    <source>
        <strain evidence="2">CGMCC 1.3617</strain>
    </source>
</reference>
<dbReference type="InterPro" id="IPR029044">
    <property type="entry name" value="Nucleotide-diphossugar_trans"/>
</dbReference>
<dbReference type="SUPFAM" id="SSF53448">
    <property type="entry name" value="Nucleotide-diphospho-sugar transferases"/>
    <property type="match status" value="1"/>
</dbReference>
<reference evidence="2" key="2">
    <citation type="submission" date="2020-09" db="EMBL/GenBank/DDBJ databases">
        <authorList>
            <person name="Sun Q."/>
            <person name="Zhou Y."/>
        </authorList>
    </citation>
    <scope>NUCLEOTIDE SEQUENCE</scope>
    <source>
        <strain evidence="2">CGMCC 1.3617</strain>
    </source>
</reference>
<evidence type="ECO:0000313" key="2">
    <source>
        <dbReference type="EMBL" id="GGJ39540.1"/>
    </source>
</evidence>
<dbReference type="PANTHER" id="PTHR43685:SF2">
    <property type="entry name" value="GLYCOSYLTRANSFERASE 2-LIKE DOMAIN-CONTAINING PROTEIN"/>
    <property type="match status" value="1"/>
</dbReference>
<dbReference type="Gene3D" id="3.90.550.10">
    <property type="entry name" value="Spore Coat Polysaccharide Biosynthesis Protein SpsA, Chain A"/>
    <property type="match status" value="1"/>
</dbReference>
<comment type="caution">
    <text evidence="2">The sequence shown here is derived from an EMBL/GenBank/DDBJ whole genome shotgun (WGS) entry which is preliminary data.</text>
</comment>
<gene>
    <name evidence="2" type="ORF">GCM10011320_54000</name>
</gene>
<dbReference type="AlphaFoldDB" id="A0A917L102"/>
<protein>
    <recommendedName>
        <fullName evidence="1">Glycosyltransferase 2-like domain-containing protein</fullName>
    </recommendedName>
</protein>
<sequence>MATQHDKTAATPDNTPLVSVITVCRNAAATLEACLASVAAQTWPRVEHVLIDGASTDDTAAIIERHRAGLAVVVSEPDRGLYDAMNKGVARSSGDFLIFLNADDVFTGPDALRDAMRAIARQPEGDVYYGSLEVKMGPVTHRHVPPPPDQATAEMVLGCLPHQATLARRAVFDRTGPFDLQWRRHADYDWWLKVLSDPAIRVRQIDAVVARFALGGASSDLAKGQPEVFAIQNASPLYRSPEWDRRRIEMLQQAWLAARIEAAGLREAVAGGAAGGQPRLPALPWKARVAAVLPASVVRAVRGVKRRLLGPGPRG</sequence>
<dbReference type="CDD" id="cd06433">
    <property type="entry name" value="GT_2_WfgS_like"/>
    <property type="match status" value="1"/>
</dbReference>
<keyword evidence="3" id="KW-1185">Reference proteome</keyword>
<dbReference type="InterPro" id="IPR001173">
    <property type="entry name" value="Glyco_trans_2-like"/>
</dbReference>
<organism evidence="2 3">
    <name type="scientific">Neoroseomonas lacus</name>
    <dbReference type="NCBI Taxonomy" id="287609"/>
    <lineage>
        <taxon>Bacteria</taxon>
        <taxon>Pseudomonadati</taxon>
        <taxon>Pseudomonadota</taxon>
        <taxon>Alphaproteobacteria</taxon>
        <taxon>Acetobacterales</taxon>
        <taxon>Acetobacteraceae</taxon>
        <taxon>Neoroseomonas</taxon>
    </lineage>
</organism>
<feature type="domain" description="Glycosyltransferase 2-like" evidence="1">
    <location>
        <begin position="19"/>
        <end position="143"/>
    </location>
</feature>
<evidence type="ECO:0000313" key="3">
    <source>
        <dbReference type="Proteomes" id="UP000661507"/>
    </source>
</evidence>